<evidence type="ECO:0000256" key="2">
    <source>
        <dbReference type="SAM" id="MobiDB-lite"/>
    </source>
</evidence>
<dbReference type="Proteomes" id="UP000326759">
    <property type="component" value="Unassembled WGS sequence"/>
</dbReference>
<dbReference type="SMART" id="SM01132">
    <property type="entry name" value="DIL"/>
    <property type="match status" value="1"/>
</dbReference>
<dbReference type="PROSITE" id="PS51126">
    <property type="entry name" value="DILUTE"/>
    <property type="match status" value="1"/>
</dbReference>
<gene>
    <name evidence="4" type="primary">Mllt4</name>
    <name evidence="4" type="ORF">Anas_05759</name>
</gene>
<accession>A0A5N5TFT2</accession>
<evidence type="ECO:0000259" key="3">
    <source>
        <dbReference type="PROSITE" id="PS51126"/>
    </source>
</evidence>
<feature type="coiled-coil region" evidence="1">
    <location>
        <begin position="278"/>
        <end position="383"/>
    </location>
</feature>
<dbReference type="Pfam" id="PF01843">
    <property type="entry name" value="DIL"/>
    <property type="match status" value="1"/>
</dbReference>
<feature type="compositionally biased region" description="Polar residues" evidence="2">
    <location>
        <begin position="138"/>
        <end position="151"/>
    </location>
</feature>
<proteinExistence type="predicted"/>
<dbReference type="GO" id="GO:0051020">
    <property type="term" value="F:GTPase binding"/>
    <property type="evidence" value="ECO:0007669"/>
    <property type="project" value="TreeGrafter"/>
</dbReference>
<dbReference type="PANTHER" id="PTHR16027:SF6">
    <property type="entry name" value="DILUTE DOMAIN-CONTAINING PROTEIN"/>
    <property type="match status" value="1"/>
</dbReference>
<dbReference type="InterPro" id="IPR002710">
    <property type="entry name" value="Dilute_dom"/>
</dbReference>
<keyword evidence="5" id="KW-1185">Reference proteome</keyword>
<evidence type="ECO:0000313" key="5">
    <source>
        <dbReference type="Proteomes" id="UP000326759"/>
    </source>
</evidence>
<reference evidence="4 5" key="1">
    <citation type="journal article" date="2019" name="PLoS Biol.">
        <title>Sex chromosomes control vertical transmission of feminizing Wolbachia symbionts in an isopod.</title>
        <authorList>
            <person name="Becking T."/>
            <person name="Chebbi M.A."/>
            <person name="Giraud I."/>
            <person name="Moumen B."/>
            <person name="Laverre T."/>
            <person name="Caubet Y."/>
            <person name="Peccoud J."/>
            <person name="Gilbert C."/>
            <person name="Cordaux R."/>
        </authorList>
    </citation>
    <scope>NUCLEOTIDE SEQUENCE [LARGE SCALE GENOMIC DNA]</scope>
    <source>
        <strain evidence="4">ANa2</strain>
        <tissue evidence="4">Whole body excluding digestive tract and cuticle</tissue>
    </source>
</reference>
<dbReference type="AlphaFoldDB" id="A0A5N5TFT2"/>
<organism evidence="4 5">
    <name type="scientific">Armadillidium nasatum</name>
    <dbReference type="NCBI Taxonomy" id="96803"/>
    <lineage>
        <taxon>Eukaryota</taxon>
        <taxon>Metazoa</taxon>
        <taxon>Ecdysozoa</taxon>
        <taxon>Arthropoda</taxon>
        <taxon>Crustacea</taxon>
        <taxon>Multicrustacea</taxon>
        <taxon>Malacostraca</taxon>
        <taxon>Eumalacostraca</taxon>
        <taxon>Peracarida</taxon>
        <taxon>Isopoda</taxon>
        <taxon>Oniscidea</taxon>
        <taxon>Crinocheta</taxon>
        <taxon>Armadillidiidae</taxon>
        <taxon>Armadillidium</taxon>
    </lineage>
</organism>
<dbReference type="OrthoDB" id="6108017at2759"/>
<dbReference type="CDD" id="cd15470">
    <property type="entry name" value="Myo5_CBD"/>
    <property type="match status" value="1"/>
</dbReference>
<feature type="domain" description="Dilute" evidence="3">
    <location>
        <begin position="476"/>
        <end position="724"/>
    </location>
</feature>
<dbReference type="EMBL" id="SEYY01001343">
    <property type="protein sequence ID" value="KAB7505341.1"/>
    <property type="molecule type" value="Genomic_DNA"/>
</dbReference>
<dbReference type="PANTHER" id="PTHR16027">
    <property type="entry name" value="DILUTE DOMAIN-CONTAINING PROTEIN YPR089W"/>
    <property type="match status" value="1"/>
</dbReference>
<feature type="compositionally biased region" description="Polar residues" evidence="2">
    <location>
        <begin position="161"/>
        <end position="172"/>
    </location>
</feature>
<feature type="region of interest" description="Disordered" evidence="2">
    <location>
        <begin position="134"/>
        <end position="180"/>
    </location>
</feature>
<evidence type="ECO:0000313" key="4">
    <source>
        <dbReference type="EMBL" id="KAB7505341.1"/>
    </source>
</evidence>
<protein>
    <submittedName>
        <fullName evidence="4">Afadin</fullName>
    </submittedName>
</protein>
<comment type="caution">
    <text evidence="4">The sequence shown here is derived from an EMBL/GenBank/DDBJ whole genome shotgun (WGS) entry which is preliminary data.</text>
</comment>
<name>A0A5N5TFT2_9CRUS</name>
<sequence length="763" mass="87091">MTYTSKDTPIHSTIPSTFNIPNSTNLGSHWKEFRRRRLLPDVVALRTSQEGWRELFSPIPEENEEGKSNSLSDDENLDFYEKLLGWDETNSWNLDDLIDHSFNKGFIRNSPNSSEISSVSQDNLKFEVDASEIEPTDTESALQEPTFSGVSVDSKDRQPFPLSTTNPQNTNMKPIKPEGQVEFGSNINSIRDGVRNRSNYKKEFGSLCCTLSRMRQVLIFQDFLRGQFESLQDELERRREECIQLRTVLANQATEKRSLIQSSYGKDVDLVNEDGELVLALQSQKQINRQLMEELNEEKVRSQESEAEYRAEVNRLREQNERQQKLIGENLMKGGGGGGSSETLLQSEIIRLTSENLSLQSQVDSLTEQLKKYKRTVKIYSKKLKEVGGVEPSDTFETEIGEKEGLPVIRKKDREYMGMFEYDRREEKTIIKVLIYELKPRVAVTLLPGLPSYILFMCIRHTDHINDDEKVRSLLNNIVTGVKRVIKKRHEDLDSTVLWLSNTLRLLHNLKQYSGEKAFQGVIKLMEEKVQPLIVPAILEHEAITGLSGNKPGGMRGRAGSVARELESPVEPQKALDLLLKELTQFYRTLAMFGTDPEIITQVFRQLFYFVCAGALNNLLLRKDMCHWSKGMQIRYNLTHLEQWTRDMRLHEAGVTDTLAPIIQAAQLLQARKTDEDVNSVCDMCDKLSVSQIIKILNLYTPADDFEERVPASFIEKIKAKLEDRAEGENAQDYSQVAGNTRLESLICFIAPGLDYGTLLSNL</sequence>
<dbReference type="InterPro" id="IPR052072">
    <property type="entry name" value="Vascular_dev_regulator"/>
</dbReference>
<evidence type="ECO:0000256" key="1">
    <source>
        <dbReference type="SAM" id="Coils"/>
    </source>
</evidence>
<keyword evidence="1" id="KW-0175">Coiled coil</keyword>